<organism evidence="1 2">
    <name type="scientific">Planktothrix paucivesiculata PCC 9631</name>
    <dbReference type="NCBI Taxonomy" id="671071"/>
    <lineage>
        <taxon>Bacteria</taxon>
        <taxon>Bacillati</taxon>
        <taxon>Cyanobacteriota</taxon>
        <taxon>Cyanophyceae</taxon>
        <taxon>Oscillatoriophycideae</taxon>
        <taxon>Oscillatoriales</taxon>
        <taxon>Microcoleaceae</taxon>
        <taxon>Planktothrix</taxon>
    </lineage>
</organism>
<sequence>MFHLLARPQNLCSPCTKDEIHYVTDMTVEQVVLLFLLCFVKFPVSDYPLANKKPLSEKEKG</sequence>
<keyword evidence="2" id="KW-1185">Reference proteome</keyword>
<evidence type="ECO:0000313" key="1">
    <source>
        <dbReference type="EMBL" id="VXD23248.1"/>
    </source>
</evidence>
<dbReference type="Proteomes" id="UP000182190">
    <property type="component" value="Unassembled WGS sequence"/>
</dbReference>
<accession>A0A7Z9E4V5</accession>
<name>A0A7Z9E4V5_9CYAN</name>
<dbReference type="AlphaFoldDB" id="A0A7Z9E4V5"/>
<evidence type="ECO:0000313" key="2">
    <source>
        <dbReference type="Proteomes" id="UP000182190"/>
    </source>
</evidence>
<comment type="caution">
    <text evidence="1">The sequence shown here is derived from an EMBL/GenBank/DDBJ whole genome shotgun (WGS) entry which is preliminary data.</text>
</comment>
<protein>
    <submittedName>
        <fullName evidence="1">Uncharacterized protein</fullName>
    </submittedName>
</protein>
<gene>
    <name evidence="1" type="ORF">PL9631_710048</name>
</gene>
<proteinExistence type="predicted"/>
<dbReference type="EMBL" id="CZCS02000214">
    <property type="protein sequence ID" value="VXD23248.1"/>
    <property type="molecule type" value="Genomic_DNA"/>
</dbReference>
<reference evidence="1" key="1">
    <citation type="submission" date="2019-10" db="EMBL/GenBank/DDBJ databases">
        <authorList>
            <consortium name="Genoscope - CEA"/>
            <person name="William W."/>
        </authorList>
    </citation>
    <scope>NUCLEOTIDE SEQUENCE [LARGE SCALE GENOMIC DNA]</scope>
    <source>
        <strain evidence="1">BBR_PRJEB10994</strain>
    </source>
</reference>